<reference evidence="1 2" key="1">
    <citation type="journal article" date="2014" name="Agronomy (Basel)">
        <title>A Draft Genome Sequence for Ensete ventricosum, the Drought-Tolerant Tree Against Hunger.</title>
        <authorList>
            <person name="Harrison J."/>
            <person name="Moore K.A."/>
            <person name="Paszkiewicz K."/>
            <person name="Jones T."/>
            <person name="Grant M."/>
            <person name="Ambacheew D."/>
            <person name="Muzemil S."/>
            <person name="Studholme D.J."/>
        </authorList>
    </citation>
    <scope>NUCLEOTIDE SEQUENCE [LARGE SCALE GENOMIC DNA]</scope>
</reference>
<evidence type="ECO:0000313" key="2">
    <source>
        <dbReference type="Proteomes" id="UP000287651"/>
    </source>
</evidence>
<dbReference type="AlphaFoldDB" id="A0A427BBI6"/>
<sequence>MVCHLIPYRCTELSSVWYGTSISSGMPWRTERINIPVKPQREARAPRKARATKPQRHRRGFAASFLLPMRGEETSFSSPCDRRSLFSPRSLAKASSPYRQQIGIVEGEQHRISKFLVFFLLPRLIPPDNEQQWSKSTVIGRFQAITRQKQPRSVVLFCSERFAYQSAGEPVLAFGSFDVEELSTSPATLCSTI</sequence>
<dbReference type="Proteomes" id="UP000287651">
    <property type="component" value="Unassembled WGS sequence"/>
</dbReference>
<name>A0A427BBI6_ENSVE</name>
<organism evidence="1 2">
    <name type="scientific">Ensete ventricosum</name>
    <name type="common">Abyssinian banana</name>
    <name type="synonym">Musa ensete</name>
    <dbReference type="NCBI Taxonomy" id="4639"/>
    <lineage>
        <taxon>Eukaryota</taxon>
        <taxon>Viridiplantae</taxon>
        <taxon>Streptophyta</taxon>
        <taxon>Embryophyta</taxon>
        <taxon>Tracheophyta</taxon>
        <taxon>Spermatophyta</taxon>
        <taxon>Magnoliopsida</taxon>
        <taxon>Liliopsida</taxon>
        <taxon>Zingiberales</taxon>
        <taxon>Musaceae</taxon>
        <taxon>Ensete</taxon>
    </lineage>
</organism>
<protein>
    <submittedName>
        <fullName evidence="1">Uncharacterized protein</fullName>
    </submittedName>
</protein>
<proteinExistence type="predicted"/>
<evidence type="ECO:0000313" key="1">
    <source>
        <dbReference type="EMBL" id="RRT85895.1"/>
    </source>
</evidence>
<gene>
    <name evidence="1" type="ORF">B296_00002819</name>
</gene>
<comment type="caution">
    <text evidence="1">The sequence shown here is derived from an EMBL/GenBank/DDBJ whole genome shotgun (WGS) entry which is preliminary data.</text>
</comment>
<dbReference type="EMBL" id="AMZH03000045">
    <property type="protein sequence ID" value="RRT85895.1"/>
    <property type="molecule type" value="Genomic_DNA"/>
</dbReference>
<accession>A0A427BBI6</accession>